<keyword evidence="2" id="KW-0963">Cytoplasm</keyword>
<name>A0A6J2U1H1_DROLE</name>
<evidence type="ECO:0000313" key="7">
    <source>
        <dbReference type="Proteomes" id="UP000504634"/>
    </source>
</evidence>
<comment type="similarity">
    <text evidence="1">Belongs to the DNAAF3 family.</text>
</comment>
<dbReference type="InterPro" id="IPR027974">
    <property type="entry name" value="DUF4470"/>
</dbReference>
<proteinExistence type="inferred from homology"/>
<dbReference type="GeneID" id="115628882"/>
<evidence type="ECO:0000259" key="6">
    <source>
        <dbReference type="Pfam" id="PF14740"/>
    </source>
</evidence>
<protein>
    <submittedName>
        <fullName evidence="8">Dynein assembly factor 3, axonemal homolog</fullName>
    </submittedName>
</protein>
<dbReference type="PANTHER" id="PTHR22118">
    <property type="entry name" value="DYNEIN ASSEMBLY FACTOR 3, AXONEMAL"/>
    <property type="match status" value="1"/>
</dbReference>
<dbReference type="InterPro" id="IPR028235">
    <property type="entry name" value="DNAAF3_C"/>
</dbReference>
<feature type="domain" description="DUF4470" evidence="5">
    <location>
        <begin position="2"/>
        <end position="133"/>
    </location>
</feature>
<dbReference type="PANTHER" id="PTHR22118:SF14">
    <property type="entry name" value="DYNEIN AXONEMAL ASSEMBLY FACTOR 3"/>
    <property type="match status" value="1"/>
</dbReference>
<dbReference type="CTD" id="352909"/>
<comment type="subcellular location">
    <subcellularLocation>
        <location evidence="4">Dynein axonemal particle</location>
    </subcellularLocation>
</comment>
<keyword evidence="7" id="KW-1185">Reference proteome</keyword>
<reference evidence="8" key="1">
    <citation type="submission" date="2025-08" db="UniProtKB">
        <authorList>
            <consortium name="RefSeq"/>
        </authorList>
    </citation>
    <scope>IDENTIFICATION</scope>
    <source>
        <strain evidence="8">11010-0011.00</strain>
        <tissue evidence="8">Whole body</tissue>
    </source>
</reference>
<dbReference type="Pfam" id="PF14740">
    <property type="entry name" value="DUF4471"/>
    <property type="match status" value="1"/>
</dbReference>
<evidence type="ECO:0000256" key="4">
    <source>
        <dbReference type="ARBA" id="ARBA00024190"/>
    </source>
</evidence>
<dbReference type="Proteomes" id="UP000504634">
    <property type="component" value="Unplaced"/>
</dbReference>
<dbReference type="GO" id="GO:0120293">
    <property type="term" value="C:dynein axonemal particle"/>
    <property type="evidence" value="ECO:0007669"/>
    <property type="project" value="UniProtKB-SubCell"/>
</dbReference>
<evidence type="ECO:0000256" key="3">
    <source>
        <dbReference type="ARBA" id="ARBA00022794"/>
    </source>
</evidence>
<dbReference type="InterPro" id="IPR039304">
    <property type="entry name" value="DNAAF3"/>
</dbReference>
<accession>A0A6J2U1H1</accession>
<dbReference type="AlphaFoldDB" id="A0A6J2U1H1"/>
<sequence length="484" mass="56288">MFWGLSSALDFYEEYLKAFKLQPDVADASGEQGVQIVEITDNEQSEPEVEATIPETLNILICGGADPRHVIKTMAKRYTHNYRPKLNIYLLDGCVEIAARNMLLLGVALESPEAFNLISKVHLFMDIYGNTLMRPSSHQYMAAKGRTLLKMVTDDDELQRLAPILNIEGMKYKERDSLEMAFNFWQPKPQHVFKIEEYWERRVRALLGNRYDHRQGAFDWDLSMTLKDREAQQICSQEYRYWRECGIAFVFPEYEHCKPNKTFAVGLVRNGQTYLHRGYVGDVQTGPFCAFGLRSTEERMHKSVHGDNDYRSTDVTERNLLEFFHELQTKTAYEHDESRSRRYGAVQLQMGARLIYDESDAQGLENYDKPWVDVPDVKLHFVSPEEVLQLKGGAARWRSFFDVAFVAQNYFPFLTKEFFGCLREQALFVLETKLLTVERKEQLSSYESKAKELFKQAELQPVINYQVINGHNMVLKYKKSISNN</sequence>
<dbReference type="GO" id="GO:0070286">
    <property type="term" value="P:axonemal dynein complex assembly"/>
    <property type="evidence" value="ECO:0007669"/>
    <property type="project" value="InterPro"/>
</dbReference>
<evidence type="ECO:0000259" key="5">
    <source>
        <dbReference type="Pfam" id="PF14737"/>
    </source>
</evidence>
<evidence type="ECO:0000313" key="8">
    <source>
        <dbReference type="RefSeq" id="XP_030381002.1"/>
    </source>
</evidence>
<organism evidence="7 8">
    <name type="scientific">Drosophila lebanonensis</name>
    <name type="common">Fruit fly</name>
    <name type="synonym">Scaptodrosophila lebanonensis</name>
    <dbReference type="NCBI Taxonomy" id="7225"/>
    <lineage>
        <taxon>Eukaryota</taxon>
        <taxon>Metazoa</taxon>
        <taxon>Ecdysozoa</taxon>
        <taxon>Arthropoda</taxon>
        <taxon>Hexapoda</taxon>
        <taxon>Insecta</taxon>
        <taxon>Pterygota</taxon>
        <taxon>Neoptera</taxon>
        <taxon>Endopterygota</taxon>
        <taxon>Diptera</taxon>
        <taxon>Brachycera</taxon>
        <taxon>Muscomorpha</taxon>
        <taxon>Ephydroidea</taxon>
        <taxon>Drosophilidae</taxon>
        <taxon>Scaptodrosophila</taxon>
    </lineage>
</organism>
<feature type="domain" description="Dynein assembly factor 3 C-terminal" evidence="6">
    <location>
        <begin position="165"/>
        <end position="462"/>
    </location>
</feature>
<dbReference type="GO" id="GO:0044458">
    <property type="term" value="P:motile cilium assembly"/>
    <property type="evidence" value="ECO:0007669"/>
    <property type="project" value="TreeGrafter"/>
</dbReference>
<gene>
    <name evidence="8" type="primary">LOC115628882</name>
</gene>
<dbReference type="Pfam" id="PF14737">
    <property type="entry name" value="DUF4470"/>
    <property type="match status" value="1"/>
</dbReference>
<keyword evidence="3" id="KW-0970">Cilium biogenesis/degradation</keyword>
<evidence type="ECO:0000256" key="2">
    <source>
        <dbReference type="ARBA" id="ARBA00022490"/>
    </source>
</evidence>
<evidence type="ECO:0000256" key="1">
    <source>
        <dbReference type="ARBA" id="ARBA00010449"/>
    </source>
</evidence>
<dbReference type="RefSeq" id="XP_030381002.1">
    <property type="nucleotide sequence ID" value="XM_030525142.1"/>
</dbReference>
<dbReference type="OrthoDB" id="538817at2759"/>